<feature type="chain" id="PRO_5046347582" evidence="2">
    <location>
        <begin position="19"/>
        <end position="204"/>
    </location>
</feature>
<feature type="domain" description="PepSY" evidence="3">
    <location>
        <begin position="61"/>
        <end position="118"/>
    </location>
</feature>
<evidence type="ECO:0000313" key="5">
    <source>
        <dbReference type="Proteomes" id="UP000774130"/>
    </source>
</evidence>
<feature type="region of interest" description="Disordered" evidence="1">
    <location>
        <begin position="26"/>
        <end position="59"/>
    </location>
</feature>
<dbReference type="InterPro" id="IPR025711">
    <property type="entry name" value="PepSY"/>
</dbReference>
<proteinExistence type="predicted"/>
<feature type="compositionally biased region" description="Low complexity" evidence="1">
    <location>
        <begin position="28"/>
        <end position="41"/>
    </location>
</feature>
<protein>
    <submittedName>
        <fullName evidence="4">PepSY domain-containing protein</fullName>
    </submittedName>
</protein>
<feature type="signal peptide" evidence="2">
    <location>
        <begin position="1"/>
        <end position="18"/>
    </location>
</feature>
<evidence type="ECO:0000259" key="3">
    <source>
        <dbReference type="Pfam" id="PF03413"/>
    </source>
</evidence>
<organism evidence="4 5">
    <name type="scientific">Enterococcus alishanensis</name>
    <dbReference type="NCBI Taxonomy" id="1303817"/>
    <lineage>
        <taxon>Bacteria</taxon>
        <taxon>Bacillati</taxon>
        <taxon>Bacillota</taxon>
        <taxon>Bacilli</taxon>
        <taxon>Lactobacillales</taxon>
        <taxon>Enterococcaceae</taxon>
        <taxon>Enterococcus</taxon>
    </lineage>
</organism>
<keyword evidence="2" id="KW-0732">Signal</keyword>
<dbReference type="EMBL" id="JAHUZB010000001">
    <property type="protein sequence ID" value="MBV7389276.1"/>
    <property type="molecule type" value="Genomic_DNA"/>
</dbReference>
<sequence length="204" mass="22311">MKKTPVFLIALSSLFFVACSNQNNNDNATPASPSSSTVASSGDNTSSTDSQGNTPLSNLPMTTQEAIDLYNENYPDSDITQIELEMSLGKPIYQVSGRNNTEEFEIRFDATSKEIISQQTEQVDRDEQNDLDRQQDAIDVSNIITADEAASIASNAVSGTVDEIKLDKDDGVVFWEVKLKEGQMENEVKINAQSGDVLTTEQDD</sequence>
<feature type="domain" description="PepSY" evidence="3">
    <location>
        <begin position="144"/>
        <end position="200"/>
    </location>
</feature>
<evidence type="ECO:0000256" key="2">
    <source>
        <dbReference type="SAM" id="SignalP"/>
    </source>
</evidence>
<comment type="caution">
    <text evidence="4">The sequence shown here is derived from an EMBL/GenBank/DDBJ whole genome shotgun (WGS) entry which is preliminary data.</text>
</comment>
<dbReference type="RefSeq" id="WP_218324343.1">
    <property type="nucleotide sequence ID" value="NZ_JAHUZB010000001.1"/>
</dbReference>
<reference evidence="4 5" key="1">
    <citation type="submission" date="2021-06" db="EMBL/GenBank/DDBJ databases">
        <title>Enterococcus alishanensis sp. nov., a novel lactic acid bacterium isolated from fresh coffee beans.</title>
        <authorList>
            <person name="Chen Y.-S."/>
        </authorList>
    </citation>
    <scope>NUCLEOTIDE SEQUENCE [LARGE SCALE GENOMIC DNA]</scope>
    <source>
        <strain evidence="4 5">ALS3</strain>
    </source>
</reference>
<keyword evidence="5" id="KW-1185">Reference proteome</keyword>
<accession>A0ABS6T8Q8</accession>
<evidence type="ECO:0000313" key="4">
    <source>
        <dbReference type="EMBL" id="MBV7389276.1"/>
    </source>
</evidence>
<name>A0ABS6T8Q8_9ENTE</name>
<gene>
    <name evidence="4" type="ORF">KUA55_01175</name>
</gene>
<dbReference type="Pfam" id="PF03413">
    <property type="entry name" value="PepSY"/>
    <property type="match status" value="2"/>
</dbReference>
<feature type="compositionally biased region" description="Polar residues" evidence="1">
    <location>
        <begin position="42"/>
        <end position="59"/>
    </location>
</feature>
<evidence type="ECO:0000256" key="1">
    <source>
        <dbReference type="SAM" id="MobiDB-lite"/>
    </source>
</evidence>
<dbReference type="PROSITE" id="PS51257">
    <property type="entry name" value="PROKAR_LIPOPROTEIN"/>
    <property type="match status" value="1"/>
</dbReference>
<dbReference type="Proteomes" id="UP000774130">
    <property type="component" value="Unassembled WGS sequence"/>
</dbReference>